<comment type="catalytic activity">
    <reaction evidence="6 7">
        <text>L-arginyl-[protein] + 2 S-adenosyl-L-methionine = N(omega),N(omega)'-dimethyl-L-arginyl-[protein] + 2 S-adenosyl-L-homocysteine + 2 H(+)</text>
        <dbReference type="Rhea" id="RHEA:48108"/>
        <dbReference type="Rhea" id="RHEA-COMP:10532"/>
        <dbReference type="Rhea" id="RHEA-COMP:11992"/>
        <dbReference type="ChEBI" id="CHEBI:15378"/>
        <dbReference type="ChEBI" id="CHEBI:29965"/>
        <dbReference type="ChEBI" id="CHEBI:57856"/>
        <dbReference type="ChEBI" id="CHEBI:59789"/>
        <dbReference type="ChEBI" id="CHEBI:88221"/>
        <dbReference type="EC" id="2.1.1.320"/>
    </reaction>
</comment>
<dbReference type="Proteomes" id="UP000265120">
    <property type="component" value="Chromosome 7"/>
</dbReference>
<dbReference type="SUPFAM" id="SSF53335">
    <property type="entry name" value="S-adenosyl-L-methionine-dependent methyltransferases"/>
    <property type="match status" value="1"/>
</dbReference>
<protein>
    <recommendedName>
        <fullName evidence="7">Protein arginine methyltransferase NDUFAF7</fullName>
        <ecNumber evidence="7">2.1.1.320</ecNumber>
    </recommendedName>
</protein>
<comment type="similarity">
    <text evidence="2 7">Belongs to the NDUFAF7 family.</text>
</comment>
<dbReference type="AlphaFoldDB" id="A0A3P8V2S7"/>
<feature type="transmembrane region" description="Helical" evidence="9">
    <location>
        <begin position="321"/>
        <end position="343"/>
    </location>
</feature>
<evidence type="ECO:0000313" key="10">
    <source>
        <dbReference type="Ensembl" id="ENSCSEP00000008872.1"/>
    </source>
</evidence>
<dbReference type="PANTHER" id="PTHR12049:SF7">
    <property type="entry name" value="PROTEIN ARGININE METHYLTRANSFERASE NDUFAF7, MITOCHONDRIAL"/>
    <property type="match status" value="1"/>
</dbReference>
<evidence type="ECO:0000256" key="1">
    <source>
        <dbReference type="ARBA" id="ARBA00004173"/>
    </source>
</evidence>
<comment type="function">
    <text evidence="7">Arginine methyltransferase involved in the assembly or stability of mitochondrial NADH:ubiquinone oxidoreductase complex (complex I).</text>
</comment>
<reference evidence="10" key="2">
    <citation type="submission" date="2025-08" db="UniProtKB">
        <authorList>
            <consortium name="Ensembl"/>
        </authorList>
    </citation>
    <scope>IDENTIFICATION</scope>
</reference>
<dbReference type="InParanoid" id="A0A3P8V2S7"/>
<keyword evidence="9" id="KW-0812">Transmembrane</keyword>
<dbReference type="FunCoup" id="A0A3P8V2S7">
    <property type="interactions" value="1192"/>
</dbReference>
<evidence type="ECO:0000256" key="7">
    <source>
        <dbReference type="RuleBase" id="RU364114"/>
    </source>
</evidence>
<accession>A0A3P8V2S7</accession>
<dbReference type="GO" id="GO:0035243">
    <property type="term" value="F:protein-arginine omega-N symmetric methyltransferase activity"/>
    <property type="evidence" value="ECO:0007669"/>
    <property type="project" value="UniProtKB-EC"/>
</dbReference>
<organism evidence="10 11">
    <name type="scientific">Cynoglossus semilaevis</name>
    <name type="common">Tongue sole</name>
    <dbReference type="NCBI Taxonomy" id="244447"/>
    <lineage>
        <taxon>Eukaryota</taxon>
        <taxon>Metazoa</taxon>
        <taxon>Chordata</taxon>
        <taxon>Craniata</taxon>
        <taxon>Vertebrata</taxon>
        <taxon>Euteleostomi</taxon>
        <taxon>Actinopterygii</taxon>
        <taxon>Neopterygii</taxon>
        <taxon>Teleostei</taxon>
        <taxon>Neoteleostei</taxon>
        <taxon>Acanthomorphata</taxon>
        <taxon>Carangaria</taxon>
        <taxon>Pleuronectiformes</taxon>
        <taxon>Pleuronectoidei</taxon>
        <taxon>Cynoglossidae</taxon>
        <taxon>Cynoglossinae</taxon>
        <taxon>Cynoglossus</taxon>
    </lineage>
</organism>
<feature type="region of interest" description="Disordered" evidence="8">
    <location>
        <begin position="168"/>
        <end position="188"/>
    </location>
</feature>
<evidence type="ECO:0000313" key="11">
    <source>
        <dbReference type="Proteomes" id="UP000265120"/>
    </source>
</evidence>
<reference evidence="10" key="3">
    <citation type="submission" date="2025-09" db="UniProtKB">
        <authorList>
            <consortium name="Ensembl"/>
        </authorList>
    </citation>
    <scope>IDENTIFICATION</scope>
</reference>
<keyword evidence="4 7" id="KW-0808">Transferase</keyword>
<dbReference type="GeneTree" id="ENSGT00390000001588"/>
<dbReference type="PANTHER" id="PTHR12049">
    <property type="entry name" value="PROTEIN ARGININE METHYLTRANSFERASE NDUFAF7, MITOCHONDRIAL"/>
    <property type="match status" value="1"/>
</dbReference>
<evidence type="ECO:0000256" key="4">
    <source>
        <dbReference type="ARBA" id="ARBA00022679"/>
    </source>
</evidence>
<evidence type="ECO:0000256" key="2">
    <source>
        <dbReference type="ARBA" id="ARBA00005891"/>
    </source>
</evidence>
<dbReference type="EC" id="2.1.1.320" evidence="7"/>
<dbReference type="GO" id="GO:0043009">
    <property type="term" value="P:chordate embryonic development"/>
    <property type="evidence" value="ECO:0007669"/>
    <property type="project" value="Ensembl"/>
</dbReference>
<dbReference type="GO" id="GO:0032981">
    <property type="term" value="P:mitochondrial respiratory chain complex I assembly"/>
    <property type="evidence" value="ECO:0007669"/>
    <property type="project" value="Ensembl"/>
</dbReference>
<keyword evidence="9" id="KW-1133">Transmembrane helix</keyword>
<keyword evidence="11" id="KW-1185">Reference proteome</keyword>
<dbReference type="STRING" id="244447.ENSCSEP00000008872"/>
<dbReference type="InterPro" id="IPR029063">
    <property type="entry name" value="SAM-dependent_MTases_sf"/>
</dbReference>
<dbReference type="InterPro" id="IPR038375">
    <property type="entry name" value="NDUFAF7_sf"/>
</dbReference>
<evidence type="ECO:0000256" key="3">
    <source>
        <dbReference type="ARBA" id="ARBA00022603"/>
    </source>
</evidence>
<dbReference type="GO" id="GO:0032259">
    <property type="term" value="P:methylation"/>
    <property type="evidence" value="ECO:0007669"/>
    <property type="project" value="UniProtKB-KW"/>
</dbReference>
<dbReference type="Gene3D" id="3.40.50.12710">
    <property type="match status" value="2"/>
</dbReference>
<evidence type="ECO:0000256" key="9">
    <source>
        <dbReference type="SAM" id="Phobius"/>
    </source>
</evidence>
<comment type="subcellular location">
    <subcellularLocation>
        <location evidence="1 7">Mitochondrion</location>
    </subcellularLocation>
</comment>
<reference evidence="10 11" key="1">
    <citation type="journal article" date="2014" name="Nat. Genet.">
        <title>Whole-genome sequence of a flatfish provides insights into ZW sex chromosome evolution and adaptation to a benthic lifestyle.</title>
        <authorList>
            <person name="Chen S."/>
            <person name="Zhang G."/>
            <person name="Shao C."/>
            <person name="Huang Q."/>
            <person name="Liu G."/>
            <person name="Zhang P."/>
            <person name="Song W."/>
            <person name="An N."/>
            <person name="Chalopin D."/>
            <person name="Volff J.N."/>
            <person name="Hong Y."/>
            <person name="Li Q."/>
            <person name="Sha Z."/>
            <person name="Zhou H."/>
            <person name="Xie M."/>
            <person name="Yu Q."/>
            <person name="Liu Y."/>
            <person name="Xiang H."/>
            <person name="Wang N."/>
            <person name="Wu K."/>
            <person name="Yang C."/>
            <person name="Zhou Q."/>
            <person name="Liao X."/>
            <person name="Yang L."/>
            <person name="Hu Q."/>
            <person name="Zhang J."/>
            <person name="Meng L."/>
            <person name="Jin L."/>
            <person name="Tian Y."/>
            <person name="Lian J."/>
            <person name="Yang J."/>
            <person name="Miao G."/>
            <person name="Liu S."/>
            <person name="Liang Z."/>
            <person name="Yan F."/>
            <person name="Li Y."/>
            <person name="Sun B."/>
            <person name="Zhang H."/>
            <person name="Zhang J."/>
            <person name="Zhu Y."/>
            <person name="Du M."/>
            <person name="Zhao Y."/>
            <person name="Schartl M."/>
            <person name="Tang Q."/>
            <person name="Wang J."/>
        </authorList>
    </citation>
    <scope>NUCLEOTIDE SEQUENCE</scope>
</reference>
<dbReference type="GO" id="GO:0005739">
    <property type="term" value="C:mitochondrion"/>
    <property type="evidence" value="ECO:0007669"/>
    <property type="project" value="UniProtKB-SubCell"/>
</dbReference>
<dbReference type="Pfam" id="PF02636">
    <property type="entry name" value="Methyltransf_28"/>
    <property type="match status" value="1"/>
</dbReference>
<dbReference type="Ensembl" id="ENSCSET00000008969.1">
    <property type="protein sequence ID" value="ENSCSEP00000008872.1"/>
    <property type="gene ID" value="ENSCSEG00000005676.1"/>
</dbReference>
<dbReference type="InterPro" id="IPR003788">
    <property type="entry name" value="NDUFAF7"/>
</dbReference>
<keyword evidence="3 7" id="KW-0489">Methyltransferase</keyword>
<evidence type="ECO:0000256" key="8">
    <source>
        <dbReference type="SAM" id="MobiDB-lite"/>
    </source>
</evidence>
<name>A0A3P8V2S7_CYNSE</name>
<proteinExistence type="inferred from homology"/>
<keyword evidence="5 7" id="KW-0496">Mitochondrion</keyword>
<evidence type="ECO:0000256" key="6">
    <source>
        <dbReference type="ARBA" id="ARBA00048612"/>
    </source>
</evidence>
<sequence length="475" mass="52485">MRFFVCVKTQRTLKLVCSPSPAVQLRLFCRPSSYNDQTPRQCMLRHLTSKIKATGPISVAEYMREVLTNPVTGYYVRKDMLGPDGDFITSPEVSQVFGELIGVWVLSEWMGAGRPKHLQLVELGPGKGSMSSDVLRVLGQLRSVLGEASVSLHLVEVSPALSRLQAEKLTGSGSREADNEDEPVYRRGETKDGLPVSWYRNLDDVPAGFSIFLAHEFFDALPVHKFQRTEKGWREVMVDLHPQNPDELRFVIAPSPTLASSTLVPTGERRDHVEVCAEGGAIVQQLAKRISEEGGAALIADYGHDGTKTDTFRVRTLSSTLLLLLTFFVYSQAFICFLFVLVVDQGFKGHQLHDVLKSPGSADLTTDVDFSYLRSMAGESVTCLGPIAQRMFLKNMGIDARMQVSQLTAVGSEGPRVQTRRRPGLHSCSLCRSRVLRRSARPQIPGVTSLCCSTLPSHADQQVVVKRGQHWSLTG</sequence>
<evidence type="ECO:0000256" key="5">
    <source>
        <dbReference type="ARBA" id="ARBA00023128"/>
    </source>
</evidence>
<keyword evidence="9" id="KW-0472">Membrane</keyword>